<protein>
    <submittedName>
        <fullName evidence="1">Uncharacterized protein</fullName>
    </submittedName>
</protein>
<dbReference type="Proteomes" id="UP000683360">
    <property type="component" value="Unassembled WGS sequence"/>
</dbReference>
<accession>A0A8S3R7L2</accession>
<name>A0A8S3R7L2_MYTED</name>
<gene>
    <name evidence="1" type="ORF">MEDL_18212</name>
</gene>
<keyword evidence="2" id="KW-1185">Reference proteome</keyword>
<organism evidence="1 2">
    <name type="scientific">Mytilus edulis</name>
    <name type="common">Blue mussel</name>
    <dbReference type="NCBI Taxonomy" id="6550"/>
    <lineage>
        <taxon>Eukaryota</taxon>
        <taxon>Metazoa</taxon>
        <taxon>Spiralia</taxon>
        <taxon>Lophotrochozoa</taxon>
        <taxon>Mollusca</taxon>
        <taxon>Bivalvia</taxon>
        <taxon>Autobranchia</taxon>
        <taxon>Pteriomorphia</taxon>
        <taxon>Mytilida</taxon>
        <taxon>Mytiloidea</taxon>
        <taxon>Mytilidae</taxon>
        <taxon>Mytilinae</taxon>
        <taxon>Mytilus</taxon>
    </lineage>
</organism>
<dbReference type="EMBL" id="CAJPWZ010000929">
    <property type="protein sequence ID" value="CAG2203710.1"/>
    <property type="molecule type" value="Genomic_DNA"/>
</dbReference>
<comment type="caution">
    <text evidence="1">The sequence shown here is derived from an EMBL/GenBank/DDBJ whole genome shotgun (WGS) entry which is preliminary data.</text>
</comment>
<reference evidence="1" key="1">
    <citation type="submission" date="2021-03" db="EMBL/GenBank/DDBJ databases">
        <authorList>
            <person name="Bekaert M."/>
        </authorList>
    </citation>
    <scope>NUCLEOTIDE SEQUENCE</scope>
</reference>
<proteinExistence type="predicted"/>
<dbReference type="AlphaFoldDB" id="A0A8S3R7L2"/>
<evidence type="ECO:0000313" key="2">
    <source>
        <dbReference type="Proteomes" id="UP000683360"/>
    </source>
</evidence>
<sequence>MRSLIYHMTNNLSVAKCDAIIHFIPMLTESVIQMKYEDLCNRIPWAAFEASFISALPVPFLDILLNVFVMKRELQCFIEAFYLNSTEANEVPEVHSRWAISYFEQFILTGIKAIINSGTVVAAITTAALSQIPCTCFRLCYRSWNNLQIRKVFFTEKLERNEKDAEIVFKNTLQKYLPRGNV</sequence>
<evidence type="ECO:0000313" key="1">
    <source>
        <dbReference type="EMBL" id="CAG2203710.1"/>
    </source>
</evidence>